<dbReference type="GeneTree" id="ENSGT00940000154067"/>
<reference evidence="4" key="2">
    <citation type="submission" date="2025-09" db="UniProtKB">
        <authorList>
            <consortium name="Ensembl"/>
        </authorList>
    </citation>
    <scope>IDENTIFICATION</scope>
</reference>
<reference evidence="4" key="1">
    <citation type="submission" date="2025-08" db="UniProtKB">
        <authorList>
            <consortium name="Ensembl"/>
        </authorList>
    </citation>
    <scope>IDENTIFICATION</scope>
</reference>
<organism evidence="4 5">
    <name type="scientific">Seriola dumerili</name>
    <name type="common">Greater amberjack</name>
    <name type="synonym">Caranx dumerili</name>
    <dbReference type="NCBI Taxonomy" id="41447"/>
    <lineage>
        <taxon>Eukaryota</taxon>
        <taxon>Metazoa</taxon>
        <taxon>Chordata</taxon>
        <taxon>Craniata</taxon>
        <taxon>Vertebrata</taxon>
        <taxon>Euteleostomi</taxon>
        <taxon>Actinopterygii</taxon>
        <taxon>Neopterygii</taxon>
        <taxon>Teleostei</taxon>
        <taxon>Neoteleostei</taxon>
        <taxon>Acanthomorphata</taxon>
        <taxon>Carangaria</taxon>
        <taxon>Carangiformes</taxon>
        <taxon>Carangidae</taxon>
        <taxon>Seriola</taxon>
    </lineage>
</organism>
<evidence type="ECO:0000256" key="2">
    <source>
        <dbReference type="ARBA" id="ARBA00022840"/>
    </source>
</evidence>
<dbReference type="CDD" id="cd23767">
    <property type="entry name" value="IQCD"/>
    <property type="match status" value="1"/>
</dbReference>
<keyword evidence="5" id="KW-1185">Reference proteome</keyword>
<feature type="compositionally biased region" description="Basic residues" evidence="3">
    <location>
        <begin position="510"/>
        <end position="526"/>
    </location>
</feature>
<feature type="region of interest" description="Disordered" evidence="3">
    <location>
        <begin position="819"/>
        <end position="843"/>
    </location>
</feature>
<proteinExistence type="predicted"/>
<dbReference type="Gene3D" id="3.40.50.300">
    <property type="entry name" value="P-loop containing nucleotide triphosphate hydrolases"/>
    <property type="match status" value="1"/>
</dbReference>
<dbReference type="InterPro" id="IPR052267">
    <property type="entry name" value="N-DRC_Component"/>
</dbReference>
<feature type="region of interest" description="Disordered" evidence="3">
    <location>
        <begin position="393"/>
        <end position="430"/>
    </location>
</feature>
<dbReference type="SMART" id="SM00015">
    <property type="entry name" value="IQ"/>
    <property type="match status" value="1"/>
</dbReference>
<dbReference type="STRING" id="41447.ENSSDUP00000003240"/>
<dbReference type="Ensembl" id="ENSSDUT00000003314.1">
    <property type="protein sequence ID" value="ENSSDUP00000003240.1"/>
    <property type="gene ID" value="ENSSDUG00000002484.1"/>
</dbReference>
<protein>
    <submittedName>
        <fullName evidence="4">Zgc:153738</fullName>
    </submittedName>
</protein>
<evidence type="ECO:0000256" key="1">
    <source>
        <dbReference type="ARBA" id="ARBA00022741"/>
    </source>
</evidence>
<sequence>METGRVLFQLRKADLLFDTLWLTLVKFNCLQLVWLFDKRHWKHFPFSRGRDMSQRAYNELWAEAQLELSRLLTEELPAEPPRPEKDRVVFFQRLAMLYVRYIQIFRQLEKVYDQVVHPQKRQVIRAMLDGVIGRVIELKNEMVEKEFSEYHYMDDVLHDLKLRPADLEIPIPLYFITERNKELQERKTMLTDILKMAEVTESPEPLMVKDMSQEEAIKIIQVVERTRQGRLRAKLNEESRNMNKMYRTKDSGAVSIESAAVCIQKVWRGYIERKRAKIARDEEMIFLGMVMDPKYQVPYPAEITAQANQAYTHIKQEEHEEDYQKSIEAVTKQLRDVEGHDMSKTMKDQIRQWFIECRDATGSFPDYPDEEDGGSAIIFAEKNPQQLMEEIAEKEEVDSSNKPKGKEEKKEKGKKDKGKDEEEEEEAGLKMLPSAFLSDLEVGNKTYTDVWKTRNESKNFSQRHEVELIKEEKRKVIETEIRLQVDEQMRQELADWKLAVDKDKGGKTKGNAKKKKGSKSGKKKKKEKDLTADRTLESLCQELVEQGLLKKANNVGLQDYLGDYSYLGTTLRQNDIEPMPSLSDVRQVLTLYAILPLGSQVVHENAPLIKAILLTGPGGVGKYPGKSGLAMMLHIVFKVARLLQPSVIWIEDAEKMFYKKVPKEEKELDPKRLKKDLPKCLKLIKGEDRVLIVGTTKDPLSADIKSLCKMYSKIILIPRPDYGSRYILWKQLIQKKGGEVTKALDLSSLAKISDGYTPGHMVQVVQSVVTKRRILQQANRPLTAAEFVAPLAKFDPVFQEEEEALKNWYAKTPLGKKRIKAATGKEEEEAPVKGKDAKKKGKK</sequence>
<feature type="region of interest" description="Disordered" evidence="3">
    <location>
        <begin position="502"/>
        <end position="529"/>
    </location>
</feature>
<keyword evidence="2" id="KW-0067">ATP-binding</keyword>
<evidence type="ECO:0000256" key="3">
    <source>
        <dbReference type="SAM" id="MobiDB-lite"/>
    </source>
</evidence>
<dbReference type="PANTHER" id="PTHR14690:SF10">
    <property type="entry name" value="IQ AND AAA DOMAIN-CONTAINING PROTEIN-LIKE"/>
    <property type="match status" value="1"/>
</dbReference>
<accession>A0A3B4TB00</accession>
<evidence type="ECO:0000313" key="5">
    <source>
        <dbReference type="Proteomes" id="UP000261420"/>
    </source>
</evidence>
<dbReference type="SUPFAM" id="SSF52540">
    <property type="entry name" value="P-loop containing nucleoside triphosphate hydrolases"/>
    <property type="match status" value="1"/>
</dbReference>
<dbReference type="GO" id="GO:0005524">
    <property type="term" value="F:ATP binding"/>
    <property type="evidence" value="ECO:0007669"/>
    <property type="project" value="UniProtKB-KW"/>
</dbReference>
<dbReference type="Gene3D" id="1.10.8.60">
    <property type="match status" value="1"/>
</dbReference>
<dbReference type="AlphaFoldDB" id="A0A3B4TB00"/>
<dbReference type="PANTHER" id="PTHR14690">
    <property type="entry name" value="IQ MOTIF CONTAINING WITH AAA DOMAIN 1"/>
    <property type="match status" value="1"/>
</dbReference>
<dbReference type="FunFam" id="1.10.8.60:FF:000064">
    <property type="entry name" value="IQ motif containing with AAA domain 1"/>
    <property type="match status" value="1"/>
</dbReference>
<dbReference type="InterPro" id="IPR000048">
    <property type="entry name" value="IQ_motif_EF-hand-BS"/>
</dbReference>
<dbReference type="OMA" id="VCHETGA"/>
<dbReference type="Proteomes" id="UP000261420">
    <property type="component" value="Unplaced"/>
</dbReference>
<dbReference type="PROSITE" id="PS50096">
    <property type="entry name" value="IQ"/>
    <property type="match status" value="1"/>
</dbReference>
<dbReference type="InterPro" id="IPR027417">
    <property type="entry name" value="P-loop_NTPase"/>
</dbReference>
<dbReference type="Pfam" id="PF00612">
    <property type="entry name" value="IQ"/>
    <property type="match status" value="1"/>
</dbReference>
<name>A0A3B4TB00_SERDU</name>
<evidence type="ECO:0000313" key="4">
    <source>
        <dbReference type="Ensembl" id="ENSSDUP00000003240.1"/>
    </source>
</evidence>
<feature type="compositionally biased region" description="Basic and acidic residues" evidence="3">
    <location>
        <begin position="397"/>
        <end position="420"/>
    </location>
</feature>
<keyword evidence="1" id="KW-0547">Nucleotide-binding</keyword>